<reference evidence="2 3" key="1">
    <citation type="submission" date="2019-12" db="EMBL/GenBank/DDBJ databases">
        <title>Strain KN286 was isolated from seawater, which was collected from Caroline Seamount in the tropical western Pacific.</title>
        <authorList>
            <person name="Wang Q."/>
        </authorList>
    </citation>
    <scope>NUCLEOTIDE SEQUENCE [LARGE SCALE GENOMIC DNA]</scope>
    <source>
        <strain evidence="2 3">KN286</strain>
    </source>
</reference>
<evidence type="ECO:0000313" key="2">
    <source>
        <dbReference type="EMBL" id="MXU66835.1"/>
    </source>
</evidence>
<evidence type="ECO:0000313" key="3">
    <source>
        <dbReference type="Proteomes" id="UP000436016"/>
    </source>
</evidence>
<dbReference type="Proteomes" id="UP000436016">
    <property type="component" value="Unassembled WGS sequence"/>
</dbReference>
<dbReference type="GO" id="GO:0016747">
    <property type="term" value="F:acyltransferase activity, transferring groups other than amino-acyl groups"/>
    <property type="evidence" value="ECO:0007669"/>
    <property type="project" value="InterPro"/>
</dbReference>
<feature type="domain" description="N-acetyltransferase" evidence="1">
    <location>
        <begin position="30"/>
        <end position="181"/>
    </location>
</feature>
<comment type="caution">
    <text evidence="2">The sequence shown here is derived from an EMBL/GenBank/DDBJ whole genome shotgun (WGS) entry which is preliminary data.</text>
</comment>
<dbReference type="EMBL" id="WUWG01000008">
    <property type="protein sequence ID" value="MXU66835.1"/>
    <property type="molecule type" value="Genomic_DNA"/>
</dbReference>
<protein>
    <submittedName>
        <fullName evidence="2">GNAT family N-acetyltransferase</fullName>
    </submittedName>
</protein>
<organism evidence="2 3">
    <name type="scientific">Oceanomicrobium pacificus</name>
    <dbReference type="NCBI Taxonomy" id="2692916"/>
    <lineage>
        <taxon>Bacteria</taxon>
        <taxon>Pseudomonadati</taxon>
        <taxon>Pseudomonadota</taxon>
        <taxon>Alphaproteobacteria</taxon>
        <taxon>Rhodobacterales</taxon>
        <taxon>Paracoccaceae</taxon>
        <taxon>Oceanomicrobium</taxon>
    </lineage>
</organism>
<name>A0A6B0TYS4_9RHOB</name>
<dbReference type="RefSeq" id="WP_160856502.1">
    <property type="nucleotide sequence ID" value="NZ_WUWG01000008.1"/>
</dbReference>
<dbReference type="PROSITE" id="PS51186">
    <property type="entry name" value="GNAT"/>
    <property type="match status" value="1"/>
</dbReference>
<evidence type="ECO:0000259" key="1">
    <source>
        <dbReference type="PROSITE" id="PS51186"/>
    </source>
</evidence>
<dbReference type="InterPro" id="IPR051531">
    <property type="entry name" value="N-acetyltransferase"/>
</dbReference>
<sequence length="189" mass="19892">MLAPVHLPAPGAAIAASARAALPVLETDRLVLRAPELGDFALFADLLSGDRARFMGGPQDELQSWYDFANYSAGWLLRGDGMFTVTEDSTPVGFIFAGCEPKDRGIELGFMMSAAAEGRGLAFEAATAARDHLFSIGAPSILSFVAPGNARARALAERLGGTLDASSTPRTCVYRYARDLAVLPPEGSA</sequence>
<keyword evidence="2" id="KW-0808">Transferase</keyword>
<dbReference type="Gene3D" id="3.40.630.30">
    <property type="match status" value="1"/>
</dbReference>
<keyword evidence="3" id="KW-1185">Reference proteome</keyword>
<proteinExistence type="predicted"/>
<dbReference type="InterPro" id="IPR016181">
    <property type="entry name" value="Acyl_CoA_acyltransferase"/>
</dbReference>
<accession>A0A6B0TYS4</accession>
<dbReference type="Pfam" id="PF13302">
    <property type="entry name" value="Acetyltransf_3"/>
    <property type="match status" value="1"/>
</dbReference>
<dbReference type="AlphaFoldDB" id="A0A6B0TYS4"/>
<dbReference type="InterPro" id="IPR000182">
    <property type="entry name" value="GNAT_dom"/>
</dbReference>
<gene>
    <name evidence="2" type="ORF">GSH16_15400</name>
</gene>
<dbReference type="SUPFAM" id="SSF55729">
    <property type="entry name" value="Acyl-CoA N-acyltransferases (Nat)"/>
    <property type="match status" value="1"/>
</dbReference>
<dbReference type="PANTHER" id="PTHR43792">
    <property type="entry name" value="GNAT FAMILY, PUTATIVE (AFU_ORTHOLOGUE AFUA_3G00765)-RELATED-RELATED"/>
    <property type="match status" value="1"/>
</dbReference>